<dbReference type="Proteomes" id="UP000274504">
    <property type="component" value="Unassembled WGS sequence"/>
</dbReference>
<sequence>MPTGGRMVNQLPSTISQDLLSASAGGVTNGEDNQNSTSSTTNGGGGGGVNGASDTLGKSPSIVAMVTTNSPSALVTSPLMTFYDAAAANSVGGGGINTYMTHPCQQTLQPPSRNGAKLSTVNGIAPTHASGRHFWRCSWQYWVILICVLGFLLAVSFAVFFSGLFQFSFHFPKFVYLYYNKTGEFLLFTESQVSDIYSVIRTSVQMSEL</sequence>
<evidence type="ECO:0000256" key="2">
    <source>
        <dbReference type="SAM" id="Phobius"/>
    </source>
</evidence>
<reference evidence="5" key="1">
    <citation type="submission" date="2017-02" db="UniProtKB">
        <authorList>
            <consortium name="WormBaseParasite"/>
        </authorList>
    </citation>
    <scope>IDENTIFICATION</scope>
</reference>
<feature type="region of interest" description="Disordered" evidence="1">
    <location>
        <begin position="23"/>
        <end position="53"/>
    </location>
</feature>
<proteinExistence type="predicted"/>
<dbReference type="EMBL" id="UYSG01002769">
    <property type="protein sequence ID" value="VDL57733.1"/>
    <property type="molecule type" value="Genomic_DNA"/>
</dbReference>
<feature type="transmembrane region" description="Helical" evidence="2">
    <location>
        <begin position="141"/>
        <end position="165"/>
    </location>
</feature>
<dbReference type="WBParaSite" id="HDID_0000541701-mRNA-1">
    <property type="protein sequence ID" value="HDID_0000541701-mRNA-1"/>
    <property type="gene ID" value="HDID_0000541701"/>
</dbReference>
<gene>
    <name evidence="3" type="ORF">HDID_LOCUS5415</name>
</gene>
<name>A0A0R3SKF2_HYMDI</name>
<dbReference type="OrthoDB" id="10375932at2759"/>
<dbReference type="AlphaFoldDB" id="A0A0R3SKF2"/>
<keyword evidence="2" id="KW-1133">Transmembrane helix</keyword>
<reference evidence="3 4" key="2">
    <citation type="submission" date="2018-11" db="EMBL/GenBank/DDBJ databases">
        <authorList>
            <consortium name="Pathogen Informatics"/>
        </authorList>
    </citation>
    <scope>NUCLEOTIDE SEQUENCE [LARGE SCALE GENOMIC DNA]</scope>
</reference>
<keyword evidence="2" id="KW-0472">Membrane</keyword>
<evidence type="ECO:0000313" key="5">
    <source>
        <dbReference type="WBParaSite" id="HDID_0000541701-mRNA-1"/>
    </source>
</evidence>
<evidence type="ECO:0000313" key="3">
    <source>
        <dbReference type="EMBL" id="VDL57733.1"/>
    </source>
</evidence>
<evidence type="ECO:0000256" key="1">
    <source>
        <dbReference type="SAM" id="MobiDB-lite"/>
    </source>
</evidence>
<evidence type="ECO:0000313" key="4">
    <source>
        <dbReference type="Proteomes" id="UP000274504"/>
    </source>
</evidence>
<organism evidence="5">
    <name type="scientific">Hymenolepis diminuta</name>
    <name type="common">Rat tapeworm</name>
    <dbReference type="NCBI Taxonomy" id="6216"/>
    <lineage>
        <taxon>Eukaryota</taxon>
        <taxon>Metazoa</taxon>
        <taxon>Spiralia</taxon>
        <taxon>Lophotrochozoa</taxon>
        <taxon>Platyhelminthes</taxon>
        <taxon>Cestoda</taxon>
        <taxon>Eucestoda</taxon>
        <taxon>Cyclophyllidea</taxon>
        <taxon>Hymenolepididae</taxon>
        <taxon>Hymenolepis</taxon>
    </lineage>
</organism>
<accession>A0A0R3SKF2</accession>
<keyword evidence="2" id="KW-0812">Transmembrane</keyword>
<protein>
    <submittedName>
        <fullName evidence="3 5">Uncharacterized protein</fullName>
    </submittedName>
</protein>